<sequence length="206" mass="22966">MSKVLVVKAHPLATEQSRTLTILAQFMQVYQKQNPADEISWLDLYQSDLPEIDQELMTAWAALKEGQAMATLSASQQEKVARFNRYTDQFLATDKFVIVNPLWNLNVPTKLKAWIDTVMVAGKTFRHTETAPQPLVTGKKAVHIQSAGSVYAGQDFATQYIKTILGFAGVDEVIKINIEGIDHSPEKANVIMQEAIETAKQTAQVF</sequence>
<dbReference type="SUPFAM" id="SSF52218">
    <property type="entry name" value="Flavoproteins"/>
    <property type="match status" value="1"/>
</dbReference>
<accession>A0A8D4IN68</accession>
<dbReference type="Gene3D" id="3.40.50.360">
    <property type="match status" value="1"/>
</dbReference>
<dbReference type="InterPro" id="IPR050104">
    <property type="entry name" value="FMN-dep_NADH:Q_OxRdtase_AzoR1"/>
</dbReference>
<comment type="function">
    <text evidence="6">Also exhibits azoreductase activity. Catalyzes the reductive cleavage of the azo bond in aromatic azo compounds to the corresponding amines.</text>
</comment>
<evidence type="ECO:0000256" key="1">
    <source>
        <dbReference type="ARBA" id="ARBA00022630"/>
    </source>
</evidence>
<dbReference type="GO" id="GO:0016655">
    <property type="term" value="F:oxidoreductase activity, acting on NAD(P)H, quinone or similar compound as acceptor"/>
    <property type="evidence" value="ECO:0007669"/>
    <property type="project" value="InterPro"/>
</dbReference>
<geneLocation type="plasmid" evidence="7 8">
    <name>p1_CACC879</name>
</geneLocation>
<keyword evidence="2 6" id="KW-0288">FMN</keyword>
<dbReference type="PANTHER" id="PTHR43741:SF7">
    <property type="entry name" value="FMN-DEPENDENT NADH:QUINONE OXIDOREDUCTASE"/>
    <property type="match status" value="1"/>
</dbReference>
<dbReference type="InterPro" id="IPR003680">
    <property type="entry name" value="Flavodoxin_fold"/>
</dbReference>
<comment type="catalytic activity">
    <reaction evidence="5">
        <text>N,N-dimethyl-1,4-phenylenediamine + anthranilate + 2 NAD(+) = 2-(4-dimethylaminophenyl)diazenylbenzoate + 2 NADH + 2 H(+)</text>
        <dbReference type="Rhea" id="RHEA:55872"/>
        <dbReference type="ChEBI" id="CHEBI:15378"/>
        <dbReference type="ChEBI" id="CHEBI:15783"/>
        <dbReference type="ChEBI" id="CHEBI:16567"/>
        <dbReference type="ChEBI" id="CHEBI:57540"/>
        <dbReference type="ChEBI" id="CHEBI:57945"/>
        <dbReference type="ChEBI" id="CHEBI:71579"/>
        <dbReference type="EC" id="1.7.1.17"/>
    </reaction>
    <physiologicalReaction direction="right-to-left" evidence="5">
        <dbReference type="Rhea" id="RHEA:55874"/>
    </physiologicalReaction>
</comment>
<dbReference type="Pfam" id="PF02525">
    <property type="entry name" value="Flavodoxin_2"/>
    <property type="match status" value="1"/>
</dbReference>
<evidence type="ECO:0000313" key="8">
    <source>
        <dbReference type="Proteomes" id="UP001215533"/>
    </source>
</evidence>
<keyword evidence="3 6" id="KW-0560">Oxidoreductase</keyword>
<proteinExistence type="inferred from homology"/>
<dbReference type="GO" id="GO:0009055">
    <property type="term" value="F:electron transfer activity"/>
    <property type="evidence" value="ECO:0007669"/>
    <property type="project" value="UniProtKB-UniRule"/>
</dbReference>
<comment type="function">
    <text evidence="6">Quinone reductase that provides resistance to thiol-specific stress caused by electrophilic quinones.</text>
</comment>
<keyword evidence="7" id="KW-0614">Plasmid</keyword>
<comment type="cofactor">
    <cofactor evidence="6">
        <name>FMN</name>
        <dbReference type="ChEBI" id="CHEBI:58210"/>
    </cofactor>
    <text evidence="6">Binds 1 FMN per subunit.</text>
</comment>
<comment type="catalytic activity">
    <reaction evidence="6">
        <text>2 a quinone + NADH + H(+) = 2 a 1,4-benzosemiquinone + NAD(+)</text>
        <dbReference type="Rhea" id="RHEA:65952"/>
        <dbReference type="ChEBI" id="CHEBI:15378"/>
        <dbReference type="ChEBI" id="CHEBI:57540"/>
        <dbReference type="ChEBI" id="CHEBI:57945"/>
        <dbReference type="ChEBI" id="CHEBI:132124"/>
        <dbReference type="ChEBI" id="CHEBI:134225"/>
    </reaction>
</comment>
<dbReference type="HAMAP" id="MF_01216">
    <property type="entry name" value="Azoreductase_type1"/>
    <property type="match status" value="1"/>
</dbReference>
<dbReference type="EC" id="1.6.5.-" evidence="6"/>
<dbReference type="AlphaFoldDB" id="A0A8D4IN68"/>
<protein>
    <recommendedName>
        <fullName evidence="6">FMN dependent NADH:quinone oxidoreductase</fullName>
        <ecNumber evidence="6">1.6.5.-</ecNumber>
    </recommendedName>
    <alternativeName>
        <fullName evidence="6">Azo-dye reductase</fullName>
    </alternativeName>
    <alternativeName>
        <fullName evidence="6">FMN-dependent NADH-azo compound oxidoreductase</fullName>
    </alternativeName>
    <alternativeName>
        <fullName evidence="6">FMN-dependent NADH-azoreductase</fullName>
        <ecNumber evidence="6">1.7.1.17</ecNumber>
    </alternativeName>
</protein>
<keyword evidence="4 6" id="KW-0520">NAD</keyword>
<dbReference type="InterPro" id="IPR029039">
    <property type="entry name" value="Flavoprotein-like_sf"/>
</dbReference>
<gene>
    <name evidence="6" type="primary">azoR</name>
    <name evidence="7" type="ORF">PSR33_07695</name>
</gene>
<reference evidence="7" key="1">
    <citation type="submission" date="2023-02" db="EMBL/GenBank/DDBJ databases">
        <title>Complete genome sequence of Lactobacillus curvatus CACC879 isolated from Pig feces.</title>
        <authorList>
            <person name="Park S."/>
            <person name="Park M.A."/>
            <person name="Kim D.-H."/>
            <person name="Kim Y."/>
        </authorList>
    </citation>
    <scope>NUCLEOTIDE SEQUENCE</scope>
    <source>
        <strain evidence="7">Curvatus</strain>
        <plasmid evidence="7">p1_CACC879</plasmid>
    </source>
</reference>
<evidence type="ECO:0000256" key="6">
    <source>
        <dbReference type="HAMAP-Rule" id="MF_01216"/>
    </source>
</evidence>
<dbReference type="PANTHER" id="PTHR43741">
    <property type="entry name" value="FMN-DEPENDENT NADH-AZOREDUCTASE 1"/>
    <property type="match status" value="1"/>
</dbReference>
<dbReference type="EMBL" id="CP117684">
    <property type="protein sequence ID" value="WDC93032.1"/>
    <property type="molecule type" value="Genomic_DNA"/>
</dbReference>
<dbReference type="InterPro" id="IPR023048">
    <property type="entry name" value="NADH:quinone_OxRdtase_FMN_depd"/>
</dbReference>
<evidence type="ECO:0000256" key="3">
    <source>
        <dbReference type="ARBA" id="ARBA00023002"/>
    </source>
</evidence>
<organism evidence="7 8">
    <name type="scientific">Latilactobacillus curvatus</name>
    <name type="common">Lactobacillus curvatus</name>
    <dbReference type="NCBI Taxonomy" id="28038"/>
    <lineage>
        <taxon>Bacteria</taxon>
        <taxon>Bacillati</taxon>
        <taxon>Bacillota</taxon>
        <taxon>Bacilli</taxon>
        <taxon>Lactobacillales</taxon>
        <taxon>Lactobacillaceae</taxon>
        <taxon>Latilactobacillus</taxon>
    </lineage>
</organism>
<dbReference type="EC" id="1.7.1.17" evidence="6"/>
<dbReference type="GO" id="GO:0016652">
    <property type="term" value="F:oxidoreductase activity, acting on NAD(P)H as acceptor"/>
    <property type="evidence" value="ECO:0007669"/>
    <property type="project" value="UniProtKB-UniRule"/>
</dbReference>
<evidence type="ECO:0000313" key="7">
    <source>
        <dbReference type="EMBL" id="WDC93032.1"/>
    </source>
</evidence>
<keyword evidence="1 6" id="KW-0285">Flavoprotein</keyword>
<dbReference type="RefSeq" id="WP_111447331.1">
    <property type="nucleotide sequence ID" value="NZ_CP029966.1"/>
</dbReference>
<comment type="caution">
    <text evidence="6">Lacks conserved residue(s) required for the propagation of feature annotation.</text>
</comment>
<comment type="similarity">
    <text evidence="6">Belongs to the azoreductase type 1 family.</text>
</comment>
<evidence type="ECO:0000256" key="4">
    <source>
        <dbReference type="ARBA" id="ARBA00023027"/>
    </source>
</evidence>
<evidence type="ECO:0000256" key="2">
    <source>
        <dbReference type="ARBA" id="ARBA00022643"/>
    </source>
</evidence>
<evidence type="ECO:0000256" key="5">
    <source>
        <dbReference type="ARBA" id="ARBA00048542"/>
    </source>
</evidence>
<dbReference type="Proteomes" id="UP001215533">
    <property type="component" value="Plasmid p1_CACC879"/>
</dbReference>
<comment type="subunit">
    <text evidence="6">Homodimer.</text>
</comment>
<name>A0A8D4IN68_LATCU</name>
<dbReference type="GO" id="GO:0010181">
    <property type="term" value="F:FMN binding"/>
    <property type="evidence" value="ECO:0007669"/>
    <property type="project" value="UniProtKB-UniRule"/>
</dbReference>